<protein>
    <submittedName>
        <fullName evidence="2">Uncharacterized protein</fullName>
    </submittedName>
</protein>
<feature type="transmembrane region" description="Helical" evidence="1">
    <location>
        <begin position="72"/>
        <end position="89"/>
    </location>
</feature>
<dbReference type="Proteomes" id="UP000032046">
    <property type="component" value="Unassembled WGS sequence"/>
</dbReference>
<accession>A0A0D0J124</accession>
<dbReference type="EMBL" id="JXQK01000045">
    <property type="protein sequence ID" value="KIP63266.1"/>
    <property type="molecule type" value="Genomic_DNA"/>
</dbReference>
<feature type="transmembrane region" description="Helical" evidence="1">
    <location>
        <begin position="48"/>
        <end position="66"/>
    </location>
</feature>
<reference evidence="2 3" key="1">
    <citation type="submission" date="2015-01" db="EMBL/GenBank/DDBJ databases">
        <title>Comparative genomics of non-oral Prevotella species.</title>
        <authorList>
            <person name="Accetto T."/>
            <person name="Nograsek B."/>
            <person name="Avgustin G."/>
        </authorList>
    </citation>
    <scope>NUCLEOTIDE SEQUENCE [LARGE SCALE GENOMIC DNA]</scope>
    <source>
        <strain evidence="2 3">P5-119</strain>
    </source>
</reference>
<dbReference type="AlphaFoldDB" id="A0A0D0J124"/>
<evidence type="ECO:0000313" key="3">
    <source>
        <dbReference type="Proteomes" id="UP000032046"/>
    </source>
</evidence>
<dbReference type="STRING" id="1602171.ST44_04090"/>
<keyword evidence="3" id="KW-1185">Reference proteome</keyword>
<keyword evidence="1" id="KW-0812">Transmembrane</keyword>
<comment type="caution">
    <text evidence="2">The sequence shown here is derived from an EMBL/GenBank/DDBJ whole genome shotgun (WGS) entry which is preliminary data.</text>
</comment>
<dbReference type="RefSeq" id="WP_042518315.1">
    <property type="nucleotide sequence ID" value="NZ_JXQK01000045.1"/>
</dbReference>
<keyword evidence="1" id="KW-1133">Transmembrane helix</keyword>
<evidence type="ECO:0000313" key="2">
    <source>
        <dbReference type="EMBL" id="KIP63266.1"/>
    </source>
</evidence>
<organism evidence="2 3">
    <name type="scientific">Prevotella pectinovora</name>
    <dbReference type="NCBI Taxonomy" id="1602169"/>
    <lineage>
        <taxon>Bacteria</taxon>
        <taxon>Pseudomonadati</taxon>
        <taxon>Bacteroidota</taxon>
        <taxon>Bacteroidia</taxon>
        <taxon>Bacteroidales</taxon>
        <taxon>Prevotellaceae</taxon>
        <taxon>Prevotella</taxon>
    </lineage>
</organism>
<proteinExistence type="predicted"/>
<sequence>MSVKEKYIAALNDEQAKMVSYVKQMTAKVTFPETAVTTNYIKPAKHTVASGICLAGGALSIAVGLYLEKNGISAVGGVAMACGAGLWAIDRKKKPIAKRDIAYYKVTSHYYKALSDIFKHITNNWTDSLVELKSKLKAEIMLQNISDEEKNSAIQSVLTTSVVDMSMADVSSKLGKIERDHDEEGYKNYVAIFEKKCIEAINNAYEEQKSVYERLQF</sequence>
<gene>
    <name evidence="2" type="ORF">ST44_04090</name>
</gene>
<evidence type="ECO:0000256" key="1">
    <source>
        <dbReference type="SAM" id="Phobius"/>
    </source>
</evidence>
<name>A0A0D0J124_9BACT</name>
<keyword evidence="1" id="KW-0472">Membrane</keyword>